<evidence type="ECO:0000256" key="1">
    <source>
        <dbReference type="ARBA" id="ARBA00001971"/>
    </source>
</evidence>
<dbReference type="EC" id="1.14.14.80" evidence="24"/>
<dbReference type="InterPro" id="IPR036396">
    <property type="entry name" value="Cyt_P450_sf"/>
</dbReference>
<dbReference type="PRINTS" id="PR00385">
    <property type="entry name" value="P450"/>
</dbReference>
<keyword evidence="14 27" id="KW-0408">Iron</keyword>
<evidence type="ECO:0000256" key="2">
    <source>
        <dbReference type="ARBA" id="ARBA00004154"/>
    </source>
</evidence>
<comment type="catalytic activity">
    <reaction evidence="21">
        <text>N-[(5Z,8Z,11Z,14Z)-eicosatetraenoyl]-serotonin + reduced [NADPH--hemoprotein reductase] + O2 = 2-oxo-N-[(5Z,8Z,11Z,14Z)-eicosatetraenoyl]-serotonin + oxidized [NADPH--hemoprotein reductase] + H2O + H(+)</text>
        <dbReference type="Rhea" id="RHEA:50296"/>
        <dbReference type="Rhea" id="RHEA-COMP:11964"/>
        <dbReference type="Rhea" id="RHEA-COMP:11965"/>
        <dbReference type="ChEBI" id="CHEBI:15377"/>
        <dbReference type="ChEBI" id="CHEBI:15378"/>
        <dbReference type="ChEBI" id="CHEBI:15379"/>
        <dbReference type="ChEBI" id="CHEBI:57618"/>
        <dbReference type="ChEBI" id="CHEBI:58210"/>
        <dbReference type="ChEBI" id="CHEBI:132255"/>
        <dbReference type="ChEBI" id="CHEBI:132256"/>
    </reaction>
    <physiologicalReaction direction="left-to-right" evidence="21">
        <dbReference type="Rhea" id="RHEA:50297"/>
    </physiologicalReaction>
</comment>
<evidence type="ECO:0000256" key="21">
    <source>
        <dbReference type="ARBA" id="ARBA00052159"/>
    </source>
</evidence>
<evidence type="ECO:0000256" key="4">
    <source>
        <dbReference type="ARBA" id="ARBA00004477"/>
    </source>
</evidence>
<keyword evidence="13" id="KW-0560">Oxidoreductase</keyword>
<evidence type="ECO:0000256" key="6">
    <source>
        <dbReference type="ARBA" id="ARBA00022617"/>
    </source>
</evidence>
<keyword evidence="6 27" id="KW-0349">Heme</keyword>
<comment type="catalytic activity">
    <reaction evidence="22">
        <text>an omega-methyl-long-chain fatty acid + reduced [NADPH--hemoprotein reductase] + O2 = an omega-hydroxy-long-chain fatty acid + oxidized [NADPH--hemoprotein reductase] + H2O + H(+)</text>
        <dbReference type="Rhea" id="RHEA:56748"/>
        <dbReference type="Rhea" id="RHEA-COMP:11964"/>
        <dbReference type="Rhea" id="RHEA-COMP:11965"/>
        <dbReference type="ChEBI" id="CHEBI:15377"/>
        <dbReference type="ChEBI" id="CHEBI:15378"/>
        <dbReference type="ChEBI" id="CHEBI:15379"/>
        <dbReference type="ChEBI" id="CHEBI:57618"/>
        <dbReference type="ChEBI" id="CHEBI:58210"/>
        <dbReference type="ChEBI" id="CHEBI:140991"/>
        <dbReference type="ChEBI" id="CHEBI:140992"/>
        <dbReference type="EC" id="1.14.14.80"/>
    </reaction>
    <physiologicalReaction direction="left-to-right" evidence="22">
        <dbReference type="Rhea" id="RHEA:56749"/>
    </physiologicalReaction>
</comment>
<dbReference type="InterPro" id="IPR001128">
    <property type="entry name" value="Cyt_P450"/>
</dbReference>
<evidence type="ECO:0000256" key="27">
    <source>
        <dbReference type="PIRSR" id="PIRSR602401-1"/>
    </source>
</evidence>
<evidence type="ECO:0000256" key="25">
    <source>
        <dbReference type="ARBA" id="ARBA00067282"/>
    </source>
</evidence>
<evidence type="ECO:0000256" key="11">
    <source>
        <dbReference type="ARBA" id="ARBA00022848"/>
    </source>
</evidence>
<dbReference type="InterPro" id="IPR050182">
    <property type="entry name" value="Cytochrome_P450_fam2"/>
</dbReference>
<keyword evidence="9" id="KW-0999">Mitochondrion inner membrane</keyword>
<comment type="catalytic activity">
    <reaction evidence="20">
        <text>(5Z,8Z,11Z,14Z)-eicosatetraenoate + reduced [NADPH--hemoprotein reductase] + O2 = 20-hydroxy-(5Z,8Z,11Z,14Z)-eicosatetraenoate + oxidized [NADPH--hemoprotein reductase] + H2O + H(+)</text>
        <dbReference type="Rhea" id="RHEA:39755"/>
        <dbReference type="Rhea" id="RHEA-COMP:11964"/>
        <dbReference type="Rhea" id="RHEA-COMP:11965"/>
        <dbReference type="ChEBI" id="CHEBI:15377"/>
        <dbReference type="ChEBI" id="CHEBI:15378"/>
        <dbReference type="ChEBI" id="CHEBI:15379"/>
        <dbReference type="ChEBI" id="CHEBI:32395"/>
        <dbReference type="ChEBI" id="CHEBI:57618"/>
        <dbReference type="ChEBI" id="CHEBI:58210"/>
        <dbReference type="ChEBI" id="CHEBI:76624"/>
    </reaction>
    <physiologicalReaction direction="left-to-right" evidence="20">
        <dbReference type="Rhea" id="RHEA:39756"/>
    </physiologicalReaction>
</comment>
<dbReference type="InterPro" id="IPR002401">
    <property type="entry name" value="Cyt_P450_E_grp-I"/>
</dbReference>
<dbReference type="Proteomes" id="UP001295444">
    <property type="component" value="Chromosome 02"/>
</dbReference>
<dbReference type="GO" id="GO:0005789">
    <property type="term" value="C:endoplasmic reticulum membrane"/>
    <property type="evidence" value="ECO:0007669"/>
    <property type="project" value="UniProtKB-SubCell"/>
</dbReference>
<dbReference type="GO" id="GO:0006629">
    <property type="term" value="P:lipid metabolic process"/>
    <property type="evidence" value="ECO:0007669"/>
    <property type="project" value="UniProtKB-KW"/>
</dbReference>
<dbReference type="GO" id="GO:0006082">
    <property type="term" value="P:organic acid metabolic process"/>
    <property type="evidence" value="ECO:0007669"/>
    <property type="project" value="TreeGrafter"/>
</dbReference>
<evidence type="ECO:0000256" key="22">
    <source>
        <dbReference type="ARBA" id="ARBA00052378"/>
    </source>
</evidence>
<keyword evidence="10" id="KW-0256">Endoplasmic reticulum</keyword>
<keyword evidence="16" id="KW-0443">Lipid metabolism</keyword>
<evidence type="ECO:0000256" key="3">
    <source>
        <dbReference type="ARBA" id="ARBA00004448"/>
    </source>
</evidence>
<dbReference type="FunFam" id="1.10.630.10:FF:000017">
    <property type="entry name" value="cytochrome P450 2U1 isoform X1"/>
    <property type="match status" value="1"/>
</dbReference>
<evidence type="ECO:0000313" key="30">
    <source>
        <dbReference type="Proteomes" id="UP001295444"/>
    </source>
</evidence>
<comment type="subcellular location">
    <subcellularLocation>
        <location evidence="4">Endoplasmic reticulum membrane</location>
        <topology evidence="4">Multi-pass membrane protein</topology>
    </subcellularLocation>
    <subcellularLocation>
        <location evidence="2">Microsome membrane</location>
        <topology evidence="2">Multi-pass membrane protein</topology>
    </subcellularLocation>
    <subcellularLocation>
        <location evidence="3">Mitochondrion inner membrane</location>
        <topology evidence="3">Multi-pass membrane protein</topology>
    </subcellularLocation>
</comment>
<evidence type="ECO:0000256" key="17">
    <source>
        <dbReference type="ARBA" id="ARBA00023128"/>
    </source>
</evidence>
<dbReference type="PANTHER" id="PTHR24300">
    <property type="entry name" value="CYTOCHROME P450 508A4-RELATED"/>
    <property type="match status" value="1"/>
</dbReference>
<dbReference type="GO" id="GO:0005743">
    <property type="term" value="C:mitochondrial inner membrane"/>
    <property type="evidence" value="ECO:0007669"/>
    <property type="project" value="UniProtKB-SubCell"/>
</dbReference>
<proteinExistence type="inferred from homology"/>
<keyword evidence="15" id="KW-0503">Monooxygenase</keyword>
<evidence type="ECO:0000256" key="9">
    <source>
        <dbReference type="ARBA" id="ARBA00022792"/>
    </source>
</evidence>
<evidence type="ECO:0000313" key="29">
    <source>
        <dbReference type="EMBL" id="CAH2245821.1"/>
    </source>
</evidence>
<evidence type="ECO:0000256" key="8">
    <source>
        <dbReference type="ARBA" id="ARBA00022723"/>
    </source>
</evidence>
<evidence type="ECO:0000256" key="19">
    <source>
        <dbReference type="ARBA" id="ARBA00049206"/>
    </source>
</evidence>
<evidence type="ECO:0000256" key="28">
    <source>
        <dbReference type="SAM" id="Phobius"/>
    </source>
</evidence>
<dbReference type="GO" id="GO:0006805">
    <property type="term" value="P:xenobiotic metabolic process"/>
    <property type="evidence" value="ECO:0007669"/>
    <property type="project" value="TreeGrafter"/>
</dbReference>
<evidence type="ECO:0000256" key="16">
    <source>
        <dbReference type="ARBA" id="ARBA00023098"/>
    </source>
</evidence>
<organism evidence="29 30">
    <name type="scientific">Pelobates cultripes</name>
    <name type="common">Western spadefoot toad</name>
    <dbReference type="NCBI Taxonomy" id="61616"/>
    <lineage>
        <taxon>Eukaryota</taxon>
        <taxon>Metazoa</taxon>
        <taxon>Chordata</taxon>
        <taxon>Craniata</taxon>
        <taxon>Vertebrata</taxon>
        <taxon>Euteleostomi</taxon>
        <taxon>Amphibia</taxon>
        <taxon>Batrachia</taxon>
        <taxon>Anura</taxon>
        <taxon>Pelobatoidea</taxon>
        <taxon>Pelobatidae</taxon>
        <taxon>Pelobates</taxon>
    </lineage>
</organism>
<dbReference type="GO" id="GO:0102033">
    <property type="term" value="F:long-chain fatty acid omega-hydroxylase activity"/>
    <property type="evidence" value="ECO:0007669"/>
    <property type="project" value="UniProtKB-EC"/>
</dbReference>
<feature type="transmembrane region" description="Helical" evidence="28">
    <location>
        <begin position="6"/>
        <end position="24"/>
    </location>
</feature>
<comment type="function">
    <text evidence="23">A cytochrome P450 monooxygenase involved in the metabolism of arachidonic acid and its conjugates. Mechanistically, uses molecular oxygen inserting one oxygen atom into a substrate, and reducing the second into a water molecule, with two electrons provided by NADPH via cytochrome P450 reductase (CPR; NADPH-ferrihemoprotein reductase). Acts as an omega and omega-1 hydroxylase for arachidonic acid and possibly for other long chain fatty acids. May modulate the arachidonic acid signaling pathway and play a role in other fatty acid signaling processes. May down-regulate the biological activities of N-arachidonoyl-serotonin, an endocannabinoid that has anti-nociceptive effects through inhibition of fatty acid amide hydrolase FAAH, TRPV1 receptor and T-type calcium channels. Catalyzes C-2 oxidation of the indole ring of N-arachidonoyl-serotonin forming a less active product 2-oxo-N-arachidonoyl-serotonin.</text>
</comment>
<evidence type="ECO:0000256" key="5">
    <source>
        <dbReference type="ARBA" id="ARBA00010617"/>
    </source>
</evidence>
<dbReference type="InterPro" id="IPR017972">
    <property type="entry name" value="Cyt_P450_CS"/>
</dbReference>
<keyword evidence="7 28" id="KW-0812">Transmembrane</keyword>
<dbReference type="PANTHER" id="PTHR24300:SF302">
    <property type="entry name" value="CYTOCHROME P450"/>
    <property type="match status" value="1"/>
</dbReference>
<keyword evidence="17" id="KW-0496">Mitochondrion</keyword>
<dbReference type="GO" id="GO:0020037">
    <property type="term" value="F:heme binding"/>
    <property type="evidence" value="ECO:0007669"/>
    <property type="project" value="InterPro"/>
</dbReference>
<evidence type="ECO:0000256" key="14">
    <source>
        <dbReference type="ARBA" id="ARBA00023004"/>
    </source>
</evidence>
<keyword evidence="8 27" id="KW-0479">Metal-binding</keyword>
<evidence type="ECO:0000256" key="15">
    <source>
        <dbReference type="ARBA" id="ARBA00023033"/>
    </source>
</evidence>
<sequence>MFAFDPVSVLLSVVVVLFLLNAFLDRKGKVYKNFPPGPRALPIIGNIHNMLMRKQKPHLTFQELAEEYGPVYSMQMGPEKIVVLCGYEAVKDALVNYAEEFSERPVIPMMEKVTKGHGLIFSHGENWKVMRRFALSTLRDFGMGKKSIENKINEESNSLVEVFESYKGKPFDNLMIMNAAVANIIVAILLGNRFEYNSPTLLKLMKLINENIRLLSSPLALLYSAYPSVMRWIPGSHKTIFNYAEKTRDFFRESFIKYNEELDLNDQRNLIDAFLVKQKEEKSSAQKFFHNDNLLSLVNTLFGAGMETTSTTLRWGLLLMMKYPEIQKKVQDEIDRVIGSSQPQTEHRKEMPYTDAVIHEIQRFGDISPTGIPHATTQDITFRGYFLPKGTQVIPLLSSVLQDKAYFEKPEEFYPEHFLDSKGNFVKNEAFLPFSAGRRSCAGETLAKMELFIFFTRLMQKFTIQPPPGVKLDVKATYMSQKLCRAIASSPDVEEDGKRLELHLNDPFSSLPSHLPPSCVPLTSVNLLSLSLSHLSFSFYSSLSLSEKYGSVFTIRIGSETIVVLCGYETVKDALVNHAETFAARPKIKLFEEISNGHGVNSRSIEFCSIVFSSGENWKVMRRFTLSTLRDFGMGTKKIENKIYEECDSLIEKFCSFNGKSFDNKSIITAAATNIIVSILLNQRFEYEDPTFLRLLHLMDEKKRHLGSWMSLPCKKGGGLAIHTHFIIILHLVYFLKLYNAFPSLLRWFPGSHKAIFKNVAELENFIKEAFRFQRDRLDTNDQRSLIDAFLVKQQEEKLISEKPSPEIYFHDRNLTKLVTDLLFAGMETVAVTLQWGLLLMMKYPEIQKKLQNEIGDVIGSAQPQTKHRKEMPYTYAVINEIQRFADIAPSNIPHATTQDVTFKGHFIPKAVKILLMLLSRLQNKIRLRLRPGDMLAISLCLLHNVHLRVCSCRRSCAGENLAKIELFLFFTRLLQKFTFQTPPGAELDLTHEVGIATSPKPYLLCAIPRN</sequence>
<evidence type="ECO:0000256" key="13">
    <source>
        <dbReference type="ARBA" id="ARBA00023002"/>
    </source>
</evidence>
<evidence type="ECO:0000256" key="20">
    <source>
        <dbReference type="ARBA" id="ARBA00051320"/>
    </source>
</evidence>
<dbReference type="GO" id="GO:0046222">
    <property type="term" value="P:aflatoxin metabolic process"/>
    <property type="evidence" value="ECO:0007669"/>
    <property type="project" value="UniProtKB-ARBA"/>
</dbReference>
<evidence type="ECO:0000256" key="24">
    <source>
        <dbReference type="ARBA" id="ARBA00066560"/>
    </source>
</evidence>
<dbReference type="AlphaFoldDB" id="A0AAD1VSG2"/>
<dbReference type="FunFam" id="1.10.630.10:FF:000010">
    <property type="entry name" value="cytochrome P450 2W1 isoform X2"/>
    <property type="match status" value="1"/>
</dbReference>
<evidence type="ECO:0000256" key="12">
    <source>
        <dbReference type="ARBA" id="ARBA00022989"/>
    </source>
</evidence>
<name>A0AAD1VSG2_PELCU</name>
<protein>
    <recommendedName>
        <fullName evidence="25">Cytochrome P450 2U1</fullName>
        <ecNumber evidence="24">1.14.14.80</ecNumber>
    </recommendedName>
    <alternativeName>
        <fullName evidence="26">Long-chain fatty acid omega-monooxygenase</fullName>
    </alternativeName>
</protein>
<dbReference type="EMBL" id="OW240913">
    <property type="protein sequence ID" value="CAH2245821.1"/>
    <property type="molecule type" value="Genomic_DNA"/>
</dbReference>
<keyword evidence="12 28" id="KW-1133">Transmembrane helix</keyword>
<keyword evidence="11" id="KW-0492">Microsome</keyword>
<dbReference type="PRINTS" id="PR00463">
    <property type="entry name" value="EP450I"/>
</dbReference>
<comment type="catalytic activity">
    <reaction evidence="19">
        <text>(5Z,8Z,11Z,14Z)-eicosatetraenoate + reduced [NADPH--hemoprotein reductase] + O2 = 19-hydroxy-(5Z,8Z,11Z,14Z)-eicosatetraenoate + oxidized [NADPH--hemoprotein reductase] + H2O + H(+)</text>
        <dbReference type="Rhea" id="RHEA:39759"/>
        <dbReference type="Rhea" id="RHEA-COMP:11964"/>
        <dbReference type="Rhea" id="RHEA-COMP:11965"/>
        <dbReference type="ChEBI" id="CHEBI:15377"/>
        <dbReference type="ChEBI" id="CHEBI:15378"/>
        <dbReference type="ChEBI" id="CHEBI:15379"/>
        <dbReference type="ChEBI" id="CHEBI:32395"/>
        <dbReference type="ChEBI" id="CHEBI:57618"/>
        <dbReference type="ChEBI" id="CHEBI:58210"/>
        <dbReference type="ChEBI" id="CHEBI:76627"/>
    </reaction>
    <physiologicalReaction direction="left-to-right" evidence="19">
        <dbReference type="Rhea" id="RHEA:39760"/>
    </physiologicalReaction>
</comment>
<gene>
    <name evidence="29" type="ORF">PECUL_23A006656</name>
</gene>
<evidence type="ECO:0000256" key="23">
    <source>
        <dbReference type="ARBA" id="ARBA00058812"/>
    </source>
</evidence>
<evidence type="ECO:0000256" key="10">
    <source>
        <dbReference type="ARBA" id="ARBA00022824"/>
    </source>
</evidence>
<evidence type="ECO:0000256" key="18">
    <source>
        <dbReference type="ARBA" id="ARBA00023136"/>
    </source>
</evidence>
<dbReference type="SUPFAM" id="SSF48264">
    <property type="entry name" value="Cytochrome P450"/>
    <property type="match status" value="2"/>
</dbReference>
<dbReference type="GO" id="GO:0005506">
    <property type="term" value="F:iron ion binding"/>
    <property type="evidence" value="ECO:0007669"/>
    <property type="project" value="InterPro"/>
</dbReference>
<feature type="binding site" description="axial binding residue" evidence="27">
    <location>
        <position position="441"/>
    </location>
    <ligand>
        <name>heme</name>
        <dbReference type="ChEBI" id="CHEBI:30413"/>
    </ligand>
    <ligandPart>
        <name>Fe</name>
        <dbReference type="ChEBI" id="CHEBI:18248"/>
    </ligandPart>
</feature>
<evidence type="ECO:0000256" key="7">
    <source>
        <dbReference type="ARBA" id="ARBA00022692"/>
    </source>
</evidence>
<dbReference type="PROSITE" id="PS00086">
    <property type="entry name" value="CYTOCHROME_P450"/>
    <property type="match status" value="1"/>
</dbReference>
<keyword evidence="30" id="KW-1185">Reference proteome</keyword>
<dbReference type="Pfam" id="PF00067">
    <property type="entry name" value="p450"/>
    <property type="match status" value="4"/>
</dbReference>
<accession>A0AAD1VSG2</accession>
<comment type="similarity">
    <text evidence="5">Belongs to the cytochrome P450 family.</text>
</comment>
<reference evidence="29" key="1">
    <citation type="submission" date="2022-03" db="EMBL/GenBank/DDBJ databases">
        <authorList>
            <person name="Alioto T."/>
            <person name="Alioto T."/>
            <person name="Gomez Garrido J."/>
        </authorList>
    </citation>
    <scope>NUCLEOTIDE SEQUENCE</scope>
</reference>
<comment type="cofactor">
    <cofactor evidence="1 27">
        <name>heme</name>
        <dbReference type="ChEBI" id="CHEBI:30413"/>
    </cofactor>
</comment>
<keyword evidence="18 28" id="KW-0472">Membrane</keyword>
<dbReference type="Gene3D" id="1.10.630.10">
    <property type="entry name" value="Cytochrome P450"/>
    <property type="match status" value="3"/>
</dbReference>
<evidence type="ECO:0000256" key="26">
    <source>
        <dbReference type="ARBA" id="ARBA00079181"/>
    </source>
</evidence>